<gene>
    <name evidence="16" type="ORF">HKD39_16515</name>
</gene>
<evidence type="ECO:0000256" key="8">
    <source>
        <dbReference type="ARBA" id="ARBA00022692"/>
    </source>
</evidence>
<comment type="function">
    <text evidence="1">Part of the ABC transporter FtsEX involved in cellular division.</text>
</comment>
<evidence type="ECO:0000256" key="9">
    <source>
        <dbReference type="ARBA" id="ARBA00022989"/>
    </source>
</evidence>
<dbReference type="Pfam" id="PF18075">
    <property type="entry name" value="FtsX_ECD"/>
    <property type="match status" value="1"/>
</dbReference>
<feature type="transmembrane region" description="Helical" evidence="13">
    <location>
        <begin position="174"/>
        <end position="199"/>
    </location>
</feature>
<dbReference type="RefSeq" id="WP_171200969.1">
    <property type="nucleotide sequence ID" value="NZ_JABEND010000011.1"/>
</dbReference>
<proteinExistence type="inferred from homology"/>
<dbReference type="EMBL" id="JABEND010000011">
    <property type="protein sequence ID" value="NNG37277.1"/>
    <property type="molecule type" value="Genomic_DNA"/>
</dbReference>
<sequence>MRAGYVFSEVATGLRRNITMTIAMIITTAISLGLLGGGLLVARMTSHAEQLYGDRVQVDVFLTTEVSKNDPNCRNACLTLLDEMKANPDIEAVEYHSQEDAYQQYLEQYRGQPAMTEIVDKDTLPAFLRVRLKDPAKLAIVAEQYGRSPGVQQVTDQREVINRVFDVFTAVRNITLAIAVIQAIAALLLISNMVQIAAFTRRTETSIMRLVGASRWRTQLPFMIEAIVAGVVGSILAVLGLWAAKAWFIDKKLSGLFNSGVLPQITFGDFVFVTPILLGAGVLLAALSAYVTLRAYVRT</sequence>
<keyword evidence="10 12" id="KW-0472">Membrane</keyword>
<dbReference type="GO" id="GO:0051301">
    <property type="term" value="P:cell division"/>
    <property type="evidence" value="ECO:0007669"/>
    <property type="project" value="UniProtKB-KW"/>
</dbReference>
<feature type="domain" description="FtsX extracellular" evidence="15">
    <location>
        <begin position="56"/>
        <end position="154"/>
    </location>
</feature>
<evidence type="ECO:0000313" key="16">
    <source>
        <dbReference type="EMBL" id="NNG37277.1"/>
    </source>
</evidence>
<keyword evidence="11 12" id="KW-0131">Cell cycle</keyword>
<evidence type="ECO:0000256" key="4">
    <source>
        <dbReference type="ARBA" id="ARBA00011160"/>
    </source>
</evidence>
<evidence type="ECO:0000259" key="14">
    <source>
        <dbReference type="Pfam" id="PF02687"/>
    </source>
</evidence>
<dbReference type="Pfam" id="PF02687">
    <property type="entry name" value="FtsX"/>
    <property type="match status" value="1"/>
</dbReference>
<evidence type="ECO:0000313" key="17">
    <source>
        <dbReference type="Proteomes" id="UP000562984"/>
    </source>
</evidence>
<evidence type="ECO:0000256" key="13">
    <source>
        <dbReference type="SAM" id="Phobius"/>
    </source>
</evidence>
<evidence type="ECO:0000256" key="12">
    <source>
        <dbReference type="PIRNR" id="PIRNR003097"/>
    </source>
</evidence>
<feature type="transmembrane region" description="Helical" evidence="13">
    <location>
        <begin position="220"/>
        <end position="244"/>
    </location>
</feature>
<dbReference type="InterPro" id="IPR047929">
    <property type="entry name" value="FtsX_actino"/>
</dbReference>
<keyword evidence="7 12" id="KW-0132">Cell division</keyword>
<name>A0A849ABG1_9ACTN</name>
<evidence type="ECO:0000256" key="11">
    <source>
        <dbReference type="ARBA" id="ARBA00023306"/>
    </source>
</evidence>
<dbReference type="InterPro" id="IPR004513">
    <property type="entry name" value="FtsX"/>
</dbReference>
<dbReference type="PANTHER" id="PTHR47755">
    <property type="entry name" value="CELL DIVISION PROTEIN FTSX"/>
    <property type="match status" value="1"/>
</dbReference>
<evidence type="ECO:0000256" key="6">
    <source>
        <dbReference type="ARBA" id="ARBA00022475"/>
    </source>
</evidence>
<evidence type="ECO:0000256" key="3">
    <source>
        <dbReference type="ARBA" id="ARBA00007379"/>
    </source>
</evidence>
<evidence type="ECO:0000256" key="2">
    <source>
        <dbReference type="ARBA" id="ARBA00004651"/>
    </source>
</evidence>
<dbReference type="InterPro" id="IPR003838">
    <property type="entry name" value="ABC3_permease_C"/>
</dbReference>
<keyword evidence="6 12" id="KW-1003">Cell membrane</keyword>
<evidence type="ECO:0000256" key="10">
    <source>
        <dbReference type="ARBA" id="ARBA00023136"/>
    </source>
</evidence>
<protein>
    <recommendedName>
        <fullName evidence="5 12">Cell division protein FtsX</fullName>
    </recommendedName>
</protein>
<comment type="similarity">
    <text evidence="3 12">Belongs to the ABC-4 integral membrane protein family. FtsX subfamily.</text>
</comment>
<evidence type="ECO:0000256" key="5">
    <source>
        <dbReference type="ARBA" id="ARBA00021907"/>
    </source>
</evidence>
<dbReference type="PANTHER" id="PTHR47755:SF1">
    <property type="entry name" value="CELL DIVISION PROTEIN FTSX"/>
    <property type="match status" value="1"/>
</dbReference>
<dbReference type="GO" id="GO:0005886">
    <property type="term" value="C:plasma membrane"/>
    <property type="evidence" value="ECO:0007669"/>
    <property type="project" value="UniProtKB-SubCell"/>
</dbReference>
<comment type="subcellular location">
    <subcellularLocation>
        <location evidence="2">Cell membrane</location>
        <topology evidence="2">Multi-pass membrane protein</topology>
    </subcellularLocation>
</comment>
<accession>A0A849ABG1</accession>
<dbReference type="Gene3D" id="3.30.70.3040">
    <property type="match status" value="1"/>
</dbReference>
<comment type="subunit">
    <text evidence="4">Forms a membrane-associated complex with FtsE.</text>
</comment>
<keyword evidence="8 13" id="KW-0812">Transmembrane</keyword>
<dbReference type="NCBIfam" id="NF038346">
    <property type="entry name" value="FtsX_actino"/>
    <property type="match status" value="1"/>
</dbReference>
<dbReference type="Proteomes" id="UP000562984">
    <property type="component" value="Unassembled WGS sequence"/>
</dbReference>
<dbReference type="PIRSF" id="PIRSF003097">
    <property type="entry name" value="FtsX"/>
    <property type="match status" value="1"/>
</dbReference>
<dbReference type="AlphaFoldDB" id="A0A849ABG1"/>
<feature type="domain" description="ABC3 transporter permease C-terminal" evidence="14">
    <location>
        <begin position="177"/>
        <end position="294"/>
    </location>
</feature>
<dbReference type="InterPro" id="IPR040690">
    <property type="entry name" value="FtsX_ECD"/>
</dbReference>
<keyword evidence="9 13" id="KW-1133">Transmembrane helix</keyword>
<evidence type="ECO:0000259" key="15">
    <source>
        <dbReference type="Pfam" id="PF18075"/>
    </source>
</evidence>
<keyword evidence="17" id="KW-1185">Reference proteome</keyword>
<evidence type="ECO:0000256" key="7">
    <source>
        <dbReference type="ARBA" id="ARBA00022618"/>
    </source>
</evidence>
<evidence type="ECO:0000256" key="1">
    <source>
        <dbReference type="ARBA" id="ARBA00003552"/>
    </source>
</evidence>
<feature type="transmembrane region" description="Helical" evidence="13">
    <location>
        <begin position="270"/>
        <end position="293"/>
    </location>
</feature>
<organism evidence="16 17">
    <name type="scientific">Nakamurella aerolata</name>
    <dbReference type="NCBI Taxonomy" id="1656892"/>
    <lineage>
        <taxon>Bacteria</taxon>
        <taxon>Bacillati</taxon>
        <taxon>Actinomycetota</taxon>
        <taxon>Actinomycetes</taxon>
        <taxon>Nakamurellales</taxon>
        <taxon>Nakamurellaceae</taxon>
        <taxon>Nakamurella</taxon>
    </lineage>
</organism>
<feature type="transmembrane region" description="Helical" evidence="13">
    <location>
        <begin position="21"/>
        <end position="42"/>
    </location>
</feature>
<comment type="caution">
    <text evidence="16">The sequence shown here is derived from an EMBL/GenBank/DDBJ whole genome shotgun (WGS) entry which is preliminary data.</text>
</comment>
<reference evidence="16 17" key="1">
    <citation type="submission" date="2020-05" db="EMBL/GenBank/DDBJ databases">
        <title>Nakamurella sp. DB0629 isolated from air conditioner.</title>
        <authorList>
            <person name="Kim D.H."/>
            <person name="Kim D.-U."/>
        </authorList>
    </citation>
    <scope>NUCLEOTIDE SEQUENCE [LARGE SCALE GENOMIC DNA]</scope>
    <source>
        <strain evidence="16 17">DB0629</strain>
    </source>
</reference>